<dbReference type="GO" id="GO:0050614">
    <property type="term" value="F:Delta24-sterol reductase activity"/>
    <property type="evidence" value="ECO:0007669"/>
    <property type="project" value="UniProtKB-EC"/>
</dbReference>
<comment type="subcellular location">
    <subcellularLocation>
        <location evidence="1">Membrane</location>
        <topology evidence="1">Single-pass membrane protein</topology>
    </subcellularLocation>
</comment>
<reference evidence="10 11" key="1">
    <citation type="submission" date="2019-06" db="EMBL/GenBank/DDBJ databases">
        <title>Sequencing the genomes of 1000 actinobacteria strains.</title>
        <authorList>
            <person name="Klenk H.-P."/>
        </authorList>
    </citation>
    <scope>NUCLEOTIDE SEQUENCE [LARGE SCALE GENOMIC DNA]</scope>
    <source>
        <strain evidence="10 11">DSM 46699</strain>
    </source>
</reference>
<dbReference type="EC" id="1.3.1.72" evidence="2"/>
<keyword evidence="6" id="KW-1133">Transmembrane helix</keyword>
<evidence type="ECO:0000256" key="6">
    <source>
        <dbReference type="ARBA" id="ARBA00022989"/>
    </source>
</evidence>
<keyword evidence="7" id="KW-0560">Oxidoreductase</keyword>
<dbReference type="AlphaFoldDB" id="A0A561VA67"/>
<dbReference type="EMBL" id="VIWX01000001">
    <property type="protein sequence ID" value="TWG08492.1"/>
    <property type="molecule type" value="Genomic_DNA"/>
</dbReference>
<evidence type="ECO:0000256" key="1">
    <source>
        <dbReference type="ARBA" id="ARBA00004167"/>
    </source>
</evidence>
<dbReference type="PANTHER" id="PTHR10801:SF0">
    <property type="entry name" value="DELTA(24)-STEROL REDUCTASE"/>
    <property type="match status" value="1"/>
</dbReference>
<dbReference type="Proteomes" id="UP000316184">
    <property type="component" value="Unassembled WGS sequence"/>
</dbReference>
<keyword evidence="3" id="KW-0285">Flavoprotein</keyword>
<dbReference type="InterPro" id="IPR040165">
    <property type="entry name" value="Diminuto-like"/>
</dbReference>
<keyword evidence="5" id="KW-0274">FAD</keyword>
<dbReference type="PROSITE" id="PS51387">
    <property type="entry name" value="FAD_PCMH"/>
    <property type="match status" value="1"/>
</dbReference>
<dbReference type="InterPro" id="IPR006094">
    <property type="entry name" value="Oxid_FAD_bind_N"/>
</dbReference>
<keyword evidence="8" id="KW-0472">Membrane</keyword>
<dbReference type="Pfam" id="PF01565">
    <property type="entry name" value="FAD_binding_4"/>
    <property type="match status" value="1"/>
</dbReference>
<feature type="domain" description="FAD-binding PCMH-type" evidence="9">
    <location>
        <begin position="15"/>
        <end position="192"/>
    </location>
</feature>
<proteinExistence type="predicted"/>
<dbReference type="GO" id="GO:0016020">
    <property type="term" value="C:membrane"/>
    <property type="evidence" value="ECO:0007669"/>
    <property type="project" value="UniProtKB-SubCell"/>
</dbReference>
<name>A0A561VA67_9PSEU</name>
<evidence type="ECO:0000259" key="9">
    <source>
        <dbReference type="PROSITE" id="PS51387"/>
    </source>
</evidence>
<dbReference type="InterPro" id="IPR016169">
    <property type="entry name" value="FAD-bd_PCMH_sub2"/>
</dbReference>
<dbReference type="Gene3D" id="3.30.465.10">
    <property type="match status" value="1"/>
</dbReference>
<dbReference type="SUPFAM" id="SSF55103">
    <property type="entry name" value="FAD-linked oxidases, C-terminal domain"/>
    <property type="match status" value="1"/>
</dbReference>
<evidence type="ECO:0000256" key="5">
    <source>
        <dbReference type="ARBA" id="ARBA00022827"/>
    </source>
</evidence>
<evidence type="ECO:0000313" key="11">
    <source>
        <dbReference type="Proteomes" id="UP000316184"/>
    </source>
</evidence>
<accession>A0A561VA67</accession>
<dbReference type="InterPro" id="IPR016164">
    <property type="entry name" value="FAD-linked_Oxase-like_C"/>
</dbReference>
<evidence type="ECO:0000256" key="3">
    <source>
        <dbReference type="ARBA" id="ARBA00022630"/>
    </source>
</evidence>
<dbReference type="InterPro" id="IPR036318">
    <property type="entry name" value="FAD-bd_PCMH-like_sf"/>
</dbReference>
<keyword evidence="11" id="KW-1185">Reference proteome</keyword>
<sequence>MLVKGGACDRIRHYGRGMADRVTPIFGEHSDDVAELVAQYAQLPAGAPVRLAKPTSNLFRFRAPPESPGLDVGRFTKVFDIDPEAGTAQVQGMATYEQIVDALLPTGHIPKVVPQLKTITLGGAVAGLGIESTSFRNGLPHESVREMEILTGDGSVVVARPDNEHAELFRGFPNSYGTLGYALRLEIELEEVKPFVKLRHVRFATAAECAEAITRICADGEFDDEAVDFVDGTVFSRTEHYLTLGSYVDSAPHTSDYTGEKIFYRSLQQRSTDHLAVRDYIWRWDTDWFWCSRAIGVQHPLIRRFWPAKYKRSDVYRRIVAWDRRHSVTDRIAVLQGKGLNEPVIQDVEIPVQRLPEFLEFFHRDIGISPIWLCPVRLRDQRGWPLYPMNADTLYVNVGFWATVPLRPGEAPGRHNRAIERKVTELDGHKSLYSNSYFEEDEFWRLYNRPAYQHLKDTYDPKGRLPGLYEKCVREG</sequence>
<evidence type="ECO:0000256" key="8">
    <source>
        <dbReference type="ARBA" id="ARBA00023136"/>
    </source>
</evidence>
<dbReference type="InterPro" id="IPR016166">
    <property type="entry name" value="FAD-bd_PCMH"/>
</dbReference>
<evidence type="ECO:0000256" key="4">
    <source>
        <dbReference type="ARBA" id="ARBA00022692"/>
    </source>
</evidence>
<evidence type="ECO:0000256" key="2">
    <source>
        <dbReference type="ARBA" id="ARBA00012405"/>
    </source>
</evidence>
<evidence type="ECO:0000313" key="10">
    <source>
        <dbReference type="EMBL" id="TWG08492.1"/>
    </source>
</evidence>
<dbReference type="GO" id="GO:0071949">
    <property type="term" value="F:FAD binding"/>
    <property type="evidence" value="ECO:0007669"/>
    <property type="project" value="InterPro"/>
</dbReference>
<protein>
    <recommendedName>
        <fullName evidence="2">Delta(24)-sterol reductase</fullName>
        <ecNumber evidence="2">1.3.1.72</ecNumber>
    </recommendedName>
</protein>
<comment type="caution">
    <text evidence="10">The sequence shown here is derived from an EMBL/GenBank/DDBJ whole genome shotgun (WGS) entry which is preliminary data.</text>
</comment>
<organism evidence="10 11">
    <name type="scientific">Saccharopolyspora dendranthemae</name>
    <dbReference type="NCBI Taxonomy" id="1181886"/>
    <lineage>
        <taxon>Bacteria</taxon>
        <taxon>Bacillati</taxon>
        <taxon>Actinomycetota</taxon>
        <taxon>Actinomycetes</taxon>
        <taxon>Pseudonocardiales</taxon>
        <taxon>Pseudonocardiaceae</taxon>
        <taxon>Saccharopolyspora</taxon>
    </lineage>
</organism>
<evidence type="ECO:0000256" key="7">
    <source>
        <dbReference type="ARBA" id="ARBA00023002"/>
    </source>
</evidence>
<keyword evidence="4" id="KW-0812">Transmembrane</keyword>
<dbReference type="PANTHER" id="PTHR10801">
    <property type="entry name" value="24-DEHYDROCHOLESTEROL REDUCTASE"/>
    <property type="match status" value="1"/>
</dbReference>
<dbReference type="SUPFAM" id="SSF56176">
    <property type="entry name" value="FAD-binding/transporter-associated domain-like"/>
    <property type="match status" value="1"/>
</dbReference>
<gene>
    <name evidence="10" type="ORF">FHU35_111111</name>
</gene>